<evidence type="ECO:0000313" key="1">
    <source>
        <dbReference type="Proteomes" id="UP000887565"/>
    </source>
</evidence>
<dbReference type="AlphaFoldDB" id="A0A915J2R4"/>
<dbReference type="WBParaSite" id="nRc.2.0.1.t20695-RA">
    <property type="protein sequence ID" value="nRc.2.0.1.t20695-RA"/>
    <property type="gene ID" value="nRc.2.0.1.g20695"/>
</dbReference>
<dbReference type="Proteomes" id="UP000887565">
    <property type="component" value="Unplaced"/>
</dbReference>
<organism evidence="1 2">
    <name type="scientific">Romanomermis culicivorax</name>
    <name type="common">Nematode worm</name>
    <dbReference type="NCBI Taxonomy" id="13658"/>
    <lineage>
        <taxon>Eukaryota</taxon>
        <taxon>Metazoa</taxon>
        <taxon>Ecdysozoa</taxon>
        <taxon>Nematoda</taxon>
        <taxon>Enoplea</taxon>
        <taxon>Dorylaimia</taxon>
        <taxon>Mermithida</taxon>
        <taxon>Mermithoidea</taxon>
        <taxon>Mermithidae</taxon>
        <taxon>Romanomermis</taxon>
    </lineage>
</organism>
<protein>
    <submittedName>
        <fullName evidence="2">Uncharacterized protein</fullName>
    </submittedName>
</protein>
<keyword evidence="1" id="KW-1185">Reference proteome</keyword>
<name>A0A915J2R4_ROMCU</name>
<sequence length="110" mass="11570">MHSTLIDAVQSLIFHLTGRHCFARSYELLVEHGVFMAGFRRRTPNLRGIGFTGQAVTKGAHFIFGLSLPPTAKSVGEGDGSDGGWLTSWTVGSGCASLFGGVSPSVSDGE</sequence>
<accession>A0A915J2R4</accession>
<reference evidence="2" key="1">
    <citation type="submission" date="2022-11" db="UniProtKB">
        <authorList>
            <consortium name="WormBaseParasite"/>
        </authorList>
    </citation>
    <scope>IDENTIFICATION</scope>
</reference>
<proteinExistence type="predicted"/>
<evidence type="ECO:0000313" key="2">
    <source>
        <dbReference type="WBParaSite" id="nRc.2.0.1.t20695-RA"/>
    </source>
</evidence>